<dbReference type="SUPFAM" id="SSF81321">
    <property type="entry name" value="Family A G protein-coupled receptor-like"/>
    <property type="match status" value="1"/>
</dbReference>
<name>A0AAV5STJ6_9BILA</name>
<proteinExistence type="predicted"/>
<evidence type="ECO:0000259" key="2">
    <source>
        <dbReference type="Pfam" id="PF10328"/>
    </source>
</evidence>
<sequence length="107" mass="12094">FSVTFYLPGVQDVVNLMIAFNRFCAICTPFAYRKSHTFVMIAFAMIYSIVFVFPIIGAFAYAVNIAPDSQTVPAFFVYKNVQVVLLKTLTPSLLLIATNDHMRKELM</sequence>
<keyword evidence="1" id="KW-1133">Transmembrane helix</keyword>
<keyword evidence="1" id="KW-0472">Membrane</keyword>
<feature type="transmembrane region" description="Helical" evidence="1">
    <location>
        <begin position="75"/>
        <end position="97"/>
    </location>
</feature>
<dbReference type="Pfam" id="PF10328">
    <property type="entry name" value="7TM_GPCR_Srx"/>
    <property type="match status" value="1"/>
</dbReference>
<feature type="transmembrane region" description="Helical" evidence="1">
    <location>
        <begin position="13"/>
        <end position="32"/>
    </location>
</feature>
<organism evidence="3 4">
    <name type="scientific">Pristionchus entomophagus</name>
    <dbReference type="NCBI Taxonomy" id="358040"/>
    <lineage>
        <taxon>Eukaryota</taxon>
        <taxon>Metazoa</taxon>
        <taxon>Ecdysozoa</taxon>
        <taxon>Nematoda</taxon>
        <taxon>Chromadorea</taxon>
        <taxon>Rhabditida</taxon>
        <taxon>Rhabditina</taxon>
        <taxon>Diplogasteromorpha</taxon>
        <taxon>Diplogasteroidea</taxon>
        <taxon>Neodiplogasteridae</taxon>
        <taxon>Pristionchus</taxon>
    </lineage>
</organism>
<evidence type="ECO:0000313" key="4">
    <source>
        <dbReference type="Proteomes" id="UP001432027"/>
    </source>
</evidence>
<gene>
    <name evidence="3" type="ORF">PENTCL1PPCAC_7948</name>
</gene>
<feature type="domain" description="7TM GPCR serpentine receptor class x (Srx)" evidence="2">
    <location>
        <begin position="13"/>
        <end position="55"/>
    </location>
</feature>
<keyword evidence="1" id="KW-0812">Transmembrane</keyword>
<dbReference type="EMBL" id="BTSX01000002">
    <property type="protein sequence ID" value="GMS85772.1"/>
    <property type="molecule type" value="Genomic_DNA"/>
</dbReference>
<feature type="non-terminal residue" evidence="3">
    <location>
        <position position="107"/>
    </location>
</feature>
<comment type="caution">
    <text evidence="3">The sequence shown here is derived from an EMBL/GenBank/DDBJ whole genome shotgun (WGS) entry which is preliminary data.</text>
</comment>
<dbReference type="AlphaFoldDB" id="A0AAV5STJ6"/>
<feature type="transmembrane region" description="Helical" evidence="1">
    <location>
        <begin position="39"/>
        <end position="63"/>
    </location>
</feature>
<feature type="non-terminal residue" evidence="3">
    <location>
        <position position="1"/>
    </location>
</feature>
<keyword evidence="4" id="KW-1185">Reference proteome</keyword>
<reference evidence="3" key="1">
    <citation type="submission" date="2023-10" db="EMBL/GenBank/DDBJ databases">
        <title>Genome assembly of Pristionchus species.</title>
        <authorList>
            <person name="Yoshida K."/>
            <person name="Sommer R.J."/>
        </authorList>
    </citation>
    <scope>NUCLEOTIDE SEQUENCE</scope>
    <source>
        <strain evidence="3">RS0144</strain>
    </source>
</reference>
<evidence type="ECO:0000313" key="3">
    <source>
        <dbReference type="EMBL" id="GMS85772.1"/>
    </source>
</evidence>
<protein>
    <recommendedName>
        <fullName evidence="2">7TM GPCR serpentine receptor class x (Srx) domain-containing protein</fullName>
    </recommendedName>
</protein>
<dbReference type="InterPro" id="IPR019430">
    <property type="entry name" value="7TM_GPCR_serpentine_rcpt_Srx"/>
</dbReference>
<dbReference type="Gene3D" id="1.20.1070.10">
    <property type="entry name" value="Rhodopsin 7-helix transmembrane proteins"/>
    <property type="match status" value="1"/>
</dbReference>
<accession>A0AAV5STJ6</accession>
<dbReference type="Proteomes" id="UP001432027">
    <property type="component" value="Unassembled WGS sequence"/>
</dbReference>
<evidence type="ECO:0000256" key="1">
    <source>
        <dbReference type="SAM" id="Phobius"/>
    </source>
</evidence>